<dbReference type="AlphaFoldDB" id="A0AAD9NPA8"/>
<dbReference type="InterPro" id="IPR016024">
    <property type="entry name" value="ARM-type_fold"/>
</dbReference>
<dbReference type="SUPFAM" id="SSF48371">
    <property type="entry name" value="ARM repeat"/>
    <property type="match status" value="1"/>
</dbReference>
<sequence>MLAKINWTFFIKPDQFAANMESLLVRIRAEIAHFSTASHETDGGGFDIAEALNSHVGEMTLRGPSPETQDGDTFDEQGTEDIEAVLDAQMCCDFWERHFANKDSVTWVAFKDAFASDYGERITSTYGKENERWFIQLLYKDVFVLNKTAHRSVYQTFAGENVRAAPHHFFERVRNYAIGCLAMREVFHMESYVRLAAIQNLGSFQTSAVVDHLFELIEDSDPNTRAVAALALAKTGRRTKKIADRLIRLLEDEDRLVRESACLCLAHIKCMRAVPHIVDVWRNDAIKHVREAADIALNRIGGDEASQAIKMTAVLMEEMTRLRTMNKST</sequence>
<dbReference type="Pfam" id="PF13646">
    <property type="entry name" value="HEAT_2"/>
    <property type="match status" value="2"/>
</dbReference>
<dbReference type="InterPro" id="IPR011989">
    <property type="entry name" value="ARM-like"/>
</dbReference>
<evidence type="ECO:0008006" key="3">
    <source>
        <dbReference type="Google" id="ProtNLM"/>
    </source>
</evidence>
<protein>
    <recommendedName>
        <fullName evidence="3">HEAT repeat domain-containing protein</fullName>
    </recommendedName>
</protein>
<dbReference type="EMBL" id="JAODUO010000579">
    <property type="protein sequence ID" value="KAK2177787.1"/>
    <property type="molecule type" value="Genomic_DNA"/>
</dbReference>
<dbReference type="PANTHER" id="PTHR12697:SF15">
    <property type="entry name" value="TIR DOMAIN-CONTAINING PROTEIN"/>
    <property type="match status" value="1"/>
</dbReference>
<evidence type="ECO:0000313" key="2">
    <source>
        <dbReference type="Proteomes" id="UP001209878"/>
    </source>
</evidence>
<dbReference type="GO" id="GO:0016491">
    <property type="term" value="F:oxidoreductase activity"/>
    <property type="evidence" value="ECO:0007669"/>
    <property type="project" value="TreeGrafter"/>
</dbReference>
<dbReference type="SMART" id="SM00567">
    <property type="entry name" value="EZ_HEAT"/>
    <property type="match status" value="3"/>
</dbReference>
<reference evidence="1" key="1">
    <citation type="journal article" date="2023" name="Mol. Biol. Evol.">
        <title>Third-Generation Sequencing Reveals the Adaptive Role of the Epigenome in Three Deep-Sea Polychaetes.</title>
        <authorList>
            <person name="Perez M."/>
            <person name="Aroh O."/>
            <person name="Sun Y."/>
            <person name="Lan Y."/>
            <person name="Juniper S.K."/>
            <person name="Young C.R."/>
            <person name="Angers B."/>
            <person name="Qian P.Y."/>
        </authorList>
    </citation>
    <scope>NUCLEOTIDE SEQUENCE</scope>
    <source>
        <strain evidence="1">R07B-5</strain>
    </source>
</reference>
<dbReference type="PANTHER" id="PTHR12697">
    <property type="entry name" value="PBS LYASE HEAT-LIKE PROTEIN"/>
    <property type="match status" value="1"/>
</dbReference>
<name>A0AAD9NPA8_RIDPI</name>
<proteinExistence type="predicted"/>
<organism evidence="1 2">
    <name type="scientific">Ridgeia piscesae</name>
    <name type="common">Tubeworm</name>
    <dbReference type="NCBI Taxonomy" id="27915"/>
    <lineage>
        <taxon>Eukaryota</taxon>
        <taxon>Metazoa</taxon>
        <taxon>Spiralia</taxon>
        <taxon>Lophotrochozoa</taxon>
        <taxon>Annelida</taxon>
        <taxon>Polychaeta</taxon>
        <taxon>Sedentaria</taxon>
        <taxon>Canalipalpata</taxon>
        <taxon>Sabellida</taxon>
        <taxon>Siboglinidae</taxon>
        <taxon>Ridgeia</taxon>
    </lineage>
</organism>
<keyword evidence="2" id="KW-1185">Reference proteome</keyword>
<comment type="caution">
    <text evidence="1">The sequence shown here is derived from an EMBL/GenBank/DDBJ whole genome shotgun (WGS) entry which is preliminary data.</text>
</comment>
<dbReference type="Gene3D" id="1.25.10.10">
    <property type="entry name" value="Leucine-rich Repeat Variant"/>
    <property type="match status" value="1"/>
</dbReference>
<dbReference type="InterPro" id="IPR004155">
    <property type="entry name" value="PBS_lyase_HEAT"/>
</dbReference>
<evidence type="ECO:0000313" key="1">
    <source>
        <dbReference type="EMBL" id="KAK2177787.1"/>
    </source>
</evidence>
<accession>A0AAD9NPA8</accession>
<dbReference type="Proteomes" id="UP001209878">
    <property type="component" value="Unassembled WGS sequence"/>
</dbReference>
<gene>
    <name evidence="1" type="ORF">NP493_578g03000</name>
</gene>